<proteinExistence type="predicted"/>
<evidence type="ECO:0000259" key="1">
    <source>
        <dbReference type="Pfam" id="PF04149"/>
    </source>
</evidence>
<comment type="caution">
    <text evidence="2">The sequence shown here is derived from an EMBL/GenBank/DDBJ whole genome shotgun (WGS) entry which is preliminary data.</text>
</comment>
<reference evidence="2 3" key="1">
    <citation type="journal article" date="2013" name="Stand. Genomic Sci.">
        <title>Genomic Encyclopedia of Type Strains, Phase I: The one thousand microbial genomes (KMG-I) project.</title>
        <authorList>
            <person name="Kyrpides N.C."/>
            <person name="Woyke T."/>
            <person name="Eisen J.A."/>
            <person name="Garrity G."/>
            <person name="Lilburn T.G."/>
            <person name="Beck B.J."/>
            <person name="Whitman W.B."/>
            <person name="Hugenholtz P."/>
            <person name="Klenk H.P."/>
        </authorList>
    </citation>
    <scope>NUCLEOTIDE SEQUENCE [LARGE SCALE GENOMIC DNA]</scope>
    <source>
        <strain evidence="2 3">DSM 45044</strain>
    </source>
</reference>
<feature type="domain" description="DUF397" evidence="1">
    <location>
        <begin position="8"/>
        <end position="60"/>
    </location>
</feature>
<dbReference type="EMBL" id="VLLL01000010">
    <property type="protein sequence ID" value="TWJ07720.1"/>
    <property type="molecule type" value="Genomic_DNA"/>
</dbReference>
<protein>
    <submittedName>
        <fullName evidence="2">Uncharacterized protein DUF397</fullName>
    </submittedName>
</protein>
<name>A0A562UQ32_9ACTN</name>
<organism evidence="2 3">
    <name type="scientific">Stackebrandtia albiflava</name>
    <dbReference type="NCBI Taxonomy" id="406432"/>
    <lineage>
        <taxon>Bacteria</taxon>
        <taxon>Bacillati</taxon>
        <taxon>Actinomycetota</taxon>
        <taxon>Actinomycetes</taxon>
        <taxon>Glycomycetales</taxon>
        <taxon>Glycomycetaceae</taxon>
        <taxon>Stackebrandtia</taxon>
    </lineage>
</organism>
<dbReference type="InterPro" id="IPR007278">
    <property type="entry name" value="DUF397"/>
</dbReference>
<dbReference type="Pfam" id="PF04149">
    <property type="entry name" value="DUF397"/>
    <property type="match status" value="1"/>
</dbReference>
<dbReference type="OrthoDB" id="3430276at2"/>
<dbReference type="AlphaFoldDB" id="A0A562UQ32"/>
<gene>
    <name evidence="2" type="ORF">LX16_4880</name>
</gene>
<keyword evidence="3" id="KW-1185">Reference proteome</keyword>
<dbReference type="Proteomes" id="UP000321617">
    <property type="component" value="Unassembled WGS sequence"/>
</dbReference>
<evidence type="ECO:0000313" key="2">
    <source>
        <dbReference type="EMBL" id="TWJ07720.1"/>
    </source>
</evidence>
<accession>A0A562UQ32</accession>
<dbReference type="RefSeq" id="WP_147143831.1">
    <property type="nucleotide sequence ID" value="NZ_BAABIJ010000006.1"/>
</dbReference>
<sequence length="66" mass="7413">MNALPDELRWRKSSRSAGNGECVEVAATPETVVVRDSTLGNNPGFPYLTMTGDQWHALLRECDRHR</sequence>
<evidence type="ECO:0000313" key="3">
    <source>
        <dbReference type="Proteomes" id="UP000321617"/>
    </source>
</evidence>